<dbReference type="AlphaFoldDB" id="A0A1W6ZYK2"/>
<dbReference type="CDD" id="cd00093">
    <property type="entry name" value="HTH_XRE"/>
    <property type="match status" value="1"/>
</dbReference>
<dbReference type="PROSITE" id="PS50943">
    <property type="entry name" value="HTH_CROC1"/>
    <property type="match status" value="1"/>
</dbReference>
<dbReference type="Proteomes" id="UP000194137">
    <property type="component" value="Chromosome"/>
</dbReference>
<dbReference type="SMART" id="SM00530">
    <property type="entry name" value="HTH_XRE"/>
    <property type="match status" value="1"/>
</dbReference>
<evidence type="ECO:0000313" key="4">
    <source>
        <dbReference type="Proteomes" id="UP000194137"/>
    </source>
</evidence>
<proteinExistence type="predicted"/>
<dbReference type="InterPro" id="IPR013096">
    <property type="entry name" value="Cupin_2"/>
</dbReference>
<keyword evidence="1" id="KW-0238">DNA-binding</keyword>
<organism evidence="3 4">
    <name type="scientific">Pseudorhodoplanes sinuspersici</name>
    <dbReference type="NCBI Taxonomy" id="1235591"/>
    <lineage>
        <taxon>Bacteria</taxon>
        <taxon>Pseudomonadati</taxon>
        <taxon>Pseudomonadota</taxon>
        <taxon>Alphaproteobacteria</taxon>
        <taxon>Hyphomicrobiales</taxon>
        <taxon>Pseudorhodoplanes</taxon>
    </lineage>
</organism>
<evidence type="ECO:0000259" key="2">
    <source>
        <dbReference type="PROSITE" id="PS50943"/>
    </source>
</evidence>
<keyword evidence="4" id="KW-1185">Reference proteome</keyword>
<name>A0A1W6ZYK2_9HYPH</name>
<dbReference type="InterPro" id="IPR001387">
    <property type="entry name" value="Cro/C1-type_HTH"/>
</dbReference>
<evidence type="ECO:0000313" key="3">
    <source>
        <dbReference type="EMBL" id="ARQ02487.1"/>
    </source>
</evidence>
<dbReference type="Pfam" id="PF01381">
    <property type="entry name" value="HTH_3"/>
    <property type="match status" value="1"/>
</dbReference>
<dbReference type="InterPro" id="IPR010982">
    <property type="entry name" value="Lambda_DNA-bd_dom_sf"/>
</dbReference>
<dbReference type="InterPro" id="IPR011051">
    <property type="entry name" value="RmlC_Cupin_sf"/>
</dbReference>
<dbReference type="PANTHER" id="PTHR46797:SF2">
    <property type="entry name" value="TRANSCRIPTIONAL REGULATOR"/>
    <property type="match status" value="1"/>
</dbReference>
<dbReference type="GO" id="GO:0005829">
    <property type="term" value="C:cytosol"/>
    <property type="evidence" value="ECO:0007669"/>
    <property type="project" value="TreeGrafter"/>
</dbReference>
<dbReference type="STRING" id="1235591.CAK95_27770"/>
<protein>
    <recommendedName>
        <fullName evidence="2">HTH cro/C1-type domain-containing protein</fullName>
    </recommendedName>
</protein>
<dbReference type="EMBL" id="CP021112">
    <property type="protein sequence ID" value="ARQ02487.1"/>
    <property type="molecule type" value="Genomic_DNA"/>
</dbReference>
<reference evidence="3 4" key="1">
    <citation type="submission" date="2017-05" db="EMBL/GenBank/DDBJ databases">
        <title>Full genome sequence of Pseudorhodoplanes sinuspersici.</title>
        <authorList>
            <person name="Dastgheib S.M.M."/>
            <person name="Shavandi M."/>
            <person name="Tirandaz H."/>
        </authorList>
    </citation>
    <scope>NUCLEOTIDE SEQUENCE [LARGE SCALE GENOMIC DNA]</scope>
    <source>
        <strain evidence="3 4">RIPI110</strain>
    </source>
</reference>
<dbReference type="Pfam" id="PF07883">
    <property type="entry name" value="Cupin_2"/>
    <property type="match status" value="1"/>
</dbReference>
<dbReference type="InterPro" id="IPR050807">
    <property type="entry name" value="TransReg_Diox_bact_type"/>
</dbReference>
<dbReference type="CDD" id="cd02209">
    <property type="entry name" value="cupin_XRE_C"/>
    <property type="match status" value="1"/>
</dbReference>
<dbReference type="PANTHER" id="PTHR46797">
    <property type="entry name" value="HTH-TYPE TRANSCRIPTIONAL REGULATOR"/>
    <property type="match status" value="1"/>
</dbReference>
<sequence length="222" mass="24406">MNSLIMSKLVFAALKDAHEEHSMTGESAPKDQVDFDGTTATTLSAIGNRIRELRQARGLTLQSLADACALSQSMLSLVERGRASPSIGSLIVIANALGVPMSELIVAQTTDDTRFVVRREDQRVIKTATNVIRRLLREDRMRGVSIAMNEYQPNTGANAAPITHDGYEYGVVLEGTLTVEINGAAYILNEGDLISYGSRRPHRIWNHGSTKVRTLWINLQQD</sequence>
<dbReference type="SUPFAM" id="SSF51182">
    <property type="entry name" value="RmlC-like cupins"/>
    <property type="match status" value="1"/>
</dbReference>
<evidence type="ECO:0000256" key="1">
    <source>
        <dbReference type="ARBA" id="ARBA00023125"/>
    </source>
</evidence>
<dbReference type="SUPFAM" id="SSF47413">
    <property type="entry name" value="lambda repressor-like DNA-binding domains"/>
    <property type="match status" value="1"/>
</dbReference>
<gene>
    <name evidence="3" type="ORF">CAK95_27770</name>
</gene>
<dbReference type="Gene3D" id="1.10.260.40">
    <property type="entry name" value="lambda repressor-like DNA-binding domains"/>
    <property type="match status" value="1"/>
</dbReference>
<feature type="domain" description="HTH cro/C1-type" evidence="2">
    <location>
        <begin position="50"/>
        <end position="104"/>
    </location>
</feature>
<dbReference type="OrthoDB" id="9814751at2"/>
<dbReference type="GO" id="GO:0003677">
    <property type="term" value="F:DNA binding"/>
    <property type="evidence" value="ECO:0007669"/>
    <property type="project" value="UniProtKB-KW"/>
</dbReference>
<dbReference type="KEGG" id="psin:CAK95_27770"/>
<accession>A0A1W6ZYK2</accession>
<dbReference type="InterPro" id="IPR014710">
    <property type="entry name" value="RmlC-like_jellyroll"/>
</dbReference>
<dbReference type="Gene3D" id="2.60.120.10">
    <property type="entry name" value="Jelly Rolls"/>
    <property type="match status" value="1"/>
</dbReference>
<dbReference type="GO" id="GO:0003700">
    <property type="term" value="F:DNA-binding transcription factor activity"/>
    <property type="evidence" value="ECO:0007669"/>
    <property type="project" value="TreeGrafter"/>
</dbReference>